<dbReference type="EMBL" id="MU856918">
    <property type="protein sequence ID" value="KAK4154210.1"/>
    <property type="molecule type" value="Genomic_DNA"/>
</dbReference>
<dbReference type="InterPro" id="IPR011009">
    <property type="entry name" value="Kinase-like_dom_sf"/>
</dbReference>
<keyword evidence="2" id="KW-1185">Reference proteome</keyword>
<reference evidence="1" key="1">
    <citation type="journal article" date="2023" name="Mol. Phylogenet. Evol.">
        <title>Genome-scale phylogeny and comparative genomics of the fungal order Sordariales.</title>
        <authorList>
            <person name="Hensen N."/>
            <person name="Bonometti L."/>
            <person name="Westerberg I."/>
            <person name="Brannstrom I.O."/>
            <person name="Guillou S."/>
            <person name="Cros-Aarteil S."/>
            <person name="Calhoun S."/>
            <person name="Haridas S."/>
            <person name="Kuo A."/>
            <person name="Mondo S."/>
            <person name="Pangilinan J."/>
            <person name="Riley R."/>
            <person name="LaButti K."/>
            <person name="Andreopoulos B."/>
            <person name="Lipzen A."/>
            <person name="Chen C."/>
            <person name="Yan M."/>
            <person name="Daum C."/>
            <person name="Ng V."/>
            <person name="Clum A."/>
            <person name="Steindorff A."/>
            <person name="Ohm R.A."/>
            <person name="Martin F."/>
            <person name="Silar P."/>
            <person name="Natvig D.O."/>
            <person name="Lalanne C."/>
            <person name="Gautier V."/>
            <person name="Ament-Velasquez S.L."/>
            <person name="Kruys A."/>
            <person name="Hutchinson M.I."/>
            <person name="Powell A.J."/>
            <person name="Barry K."/>
            <person name="Miller A.N."/>
            <person name="Grigoriev I.V."/>
            <person name="Debuchy R."/>
            <person name="Gladieux P."/>
            <person name="Hiltunen Thoren M."/>
            <person name="Johannesson H."/>
        </authorList>
    </citation>
    <scope>NUCLEOTIDE SEQUENCE</scope>
    <source>
        <strain evidence="1">CBS 538.74</strain>
    </source>
</reference>
<organism evidence="1 2">
    <name type="scientific">Chaetomidium leptoderma</name>
    <dbReference type="NCBI Taxonomy" id="669021"/>
    <lineage>
        <taxon>Eukaryota</taxon>
        <taxon>Fungi</taxon>
        <taxon>Dikarya</taxon>
        <taxon>Ascomycota</taxon>
        <taxon>Pezizomycotina</taxon>
        <taxon>Sordariomycetes</taxon>
        <taxon>Sordariomycetidae</taxon>
        <taxon>Sordariales</taxon>
        <taxon>Chaetomiaceae</taxon>
        <taxon>Chaetomidium</taxon>
    </lineage>
</organism>
<dbReference type="PANTHER" id="PTHR21310:SF37">
    <property type="entry name" value="AMINOGLYCOSIDE PHOSPHOTRANSFERASE DOMAIN-CONTAINING PROTEIN"/>
    <property type="match status" value="1"/>
</dbReference>
<gene>
    <name evidence="1" type="ORF">C8A00DRAFT_43010</name>
</gene>
<name>A0AAN6VMW6_9PEZI</name>
<evidence type="ECO:0000313" key="1">
    <source>
        <dbReference type="EMBL" id="KAK4154210.1"/>
    </source>
</evidence>
<accession>A0AAN6VMW6</accession>
<sequence length="527" mass="61145">MNNTLPLLKGIITLGEALGEDQDVIHQLSYPEKRAIFYVYLDRRRALIADIVSRHLSIPLGTFHLGEVKEWIHGSFNACIPIHINTPTPRPDLPERAIIRFPLPYKTGEEHFPGNVDEKLRCEAATYVWLQQNCPDVPIPRLFGFGFPGTPSLTALENEPFWNRIRWFFRNAIARLAGKRLPRYFAHPRHNLLEVGYLVIEHVAEGRMLSESWKEHHGDQNRRSNLFRGLSRIMLSLAKIPLPRIGSWTMDNQGILSLTNRPLTFHLHQLENQHIPTGIPRDLTYASADTYLSDILTYHDQRMRHQPNSIHSQRDGEDQLAALATMRLLLPEFTHRRFREGPFVMALTDLHQSNIFVDEDWHITRLIDLEWACVRPIEMVLNPPYWLSSQSAGPSALGVDQLIGEERGKYAERHREFASAFEREEEAAAAALHGQSKSKNELTRILRDSWERGTFWYMQALDCPSALYALFMFHIQPRFAQLDNAALDEFSRFVMPYWGRDTQRFIVDKVRQQGEYEEKLRGLFARN</sequence>
<evidence type="ECO:0000313" key="2">
    <source>
        <dbReference type="Proteomes" id="UP001302745"/>
    </source>
</evidence>
<proteinExistence type="predicted"/>
<dbReference type="PANTHER" id="PTHR21310">
    <property type="entry name" value="AMINOGLYCOSIDE PHOSPHOTRANSFERASE-RELATED-RELATED"/>
    <property type="match status" value="1"/>
</dbReference>
<dbReference type="InterPro" id="IPR051678">
    <property type="entry name" value="AGP_Transferase"/>
</dbReference>
<comment type="caution">
    <text evidence="1">The sequence shown here is derived from an EMBL/GenBank/DDBJ whole genome shotgun (WGS) entry which is preliminary data.</text>
</comment>
<reference evidence="1" key="2">
    <citation type="submission" date="2023-05" db="EMBL/GenBank/DDBJ databases">
        <authorList>
            <consortium name="Lawrence Berkeley National Laboratory"/>
            <person name="Steindorff A."/>
            <person name="Hensen N."/>
            <person name="Bonometti L."/>
            <person name="Westerberg I."/>
            <person name="Brannstrom I.O."/>
            <person name="Guillou S."/>
            <person name="Cros-Aarteil S."/>
            <person name="Calhoun S."/>
            <person name="Haridas S."/>
            <person name="Kuo A."/>
            <person name="Mondo S."/>
            <person name="Pangilinan J."/>
            <person name="Riley R."/>
            <person name="Labutti K."/>
            <person name="Andreopoulos B."/>
            <person name="Lipzen A."/>
            <person name="Chen C."/>
            <person name="Yanf M."/>
            <person name="Daum C."/>
            <person name="Ng V."/>
            <person name="Clum A."/>
            <person name="Ohm R."/>
            <person name="Martin F."/>
            <person name="Silar P."/>
            <person name="Natvig D."/>
            <person name="Lalanne C."/>
            <person name="Gautier V."/>
            <person name="Ament-Velasquez S.L."/>
            <person name="Kruys A."/>
            <person name="Hutchinson M.I."/>
            <person name="Powell A.J."/>
            <person name="Barry K."/>
            <person name="Miller A.N."/>
            <person name="Grigoriev I.V."/>
            <person name="Debuchy R."/>
            <person name="Gladieux P."/>
            <person name="Thoren M.H."/>
            <person name="Johannesson H."/>
        </authorList>
    </citation>
    <scope>NUCLEOTIDE SEQUENCE</scope>
    <source>
        <strain evidence="1">CBS 538.74</strain>
    </source>
</reference>
<dbReference type="AlphaFoldDB" id="A0AAN6VMW6"/>
<evidence type="ECO:0008006" key="3">
    <source>
        <dbReference type="Google" id="ProtNLM"/>
    </source>
</evidence>
<dbReference type="SUPFAM" id="SSF56112">
    <property type="entry name" value="Protein kinase-like (PK-like)"/>
    <property type="match status" value="1"/>
</dbReference>
<protein>
    <recommendedName>
        <fullName evidence="3">Aminoglycoside phosphotransferase domain-containing protein</fullName>
    </recommendedName>
</protein>
<dbReference type="Proteomes" id="UP001302745">
    <property type="component" value="Unassembled WGS sequence"/>
</dbReference>